<feature type="coiled-coil region" evidence="1">
    <location>
        <begin position="22"/>
        <end position="49"/>
    </location>
</feature>
<gene>
    <name evidence="2" type="ORF">V6984_09390</name>
</gene>
<proteinExistence type="predicted"/>
<reference evidence="2 3" key="1">
    <citation type="submission" date="2024-02" db="EMBL/GenBank/DDBJ databases">
        <title>Bacterial strain from lacustrine sediment.</title>
        <authorList>
            <person name="Petit C."/>
            <person name="Fadhlaoui K."/>
        </authorList>
    </citation>
    <scope>NUCLEOTIDE SEQUENCE [LARGE SCALE GENOMIC DNA]</scope>
    <source>
        <strain evidence="2 3">IPX-CK</strain>
    </source>
</reference>
<sequence length="250" mass="29510">MCGERITRLSNVEKVLIYLGDKKILEKELETINEKIEIAANEITDAEIEKLDYDVANNLYREIKYKLNDVKQSSFDTILASKKLKRYPEMSKPTYYPEIDLLDISDEEKLRLDKSARDSVRYYIYEDNVDKFELSVEDLNLLVSIGVAEKKYDFCCEECGNSSLILTEKDVNTYKRIWDLEEKRDLLITEETELDDLLNKYSYGVISLYCMDDDDFFVEICSYEQLNAYKQHIRSLYKISKQPDLSYEKL</sequence>
<evidence type="ECO:0000256" key="1">
    <source>
        <dbReference type="SAM" id="Coils"/>
    </source>
</evidence>
<name>A0ABZ3F0C6_9FIRM</name>
<accession>A0ABZ3F0C6</accession>
<dbReference type="RefSeq" id="WP_342759527.1">
    <property type="nucleotide sequence ID" value="NZ_CP146256.1"/>
</dbReference>
<evidence type="ECO:0000313" key="3">
    <source>
        <dbReference type="Proteomes" id="UP001451571"/>
    </source>
</evidence>
<dbReference type="EMBL" id="CP146256">
    <property type="protein sequence ID" value="XAH75951.1"/>
    <property type="molecule type" value="Genomic_DNA"/>
</dbReference>
<keyword evidence="3" id="KW-1185">Reference proteome</keyword>
<organism evidence="2 3">
    <name type="scientific">Kineothrix sedimenti</name>
    <dbReference type="NCBI Taxonomy" id="3123317"/>
    <lineage>
        <taxon>Bacteria</taxon>
        <taxon>Bacillati</taxon>
        <taxon>Bacillota</taxon>
        <taxon>Clostridia</taxon>
        <taxon>Lachnospirales</taxon>
        <taxon>Lachnospiraceae</taxon>
        <taxon>Kineothrix</taxon>
    </lineage>
</organism>
<keyword evidence="1" id="KW-0175">Coiled coil</keyword>
<protein>
    <submittedName>
        <fullName evidence="2">Uncharacterized protein</fullName>
    </submittedName>
</protein>
<dbReference type="Proteomes" id="UP001451571">
    <property type="component" value="Chromosome"/>
</dbReference>
<evidence type="ECO:0000313" key="2">
    <source>
        <dbReference type="EMBL" id="XAH75951.1"/>
    </source>
</evidence>